<feature type="chain" id="PRO_5041451963" evidence="3">
    <location>
        <begin position="25"/>
        <end position="356"/>
    </location>
</feature>
<dbReference type="InterPro" id="IPR050955">
    <property type="entry name" value="Plant_Biomass_Hydrol_Est"/>
</dbReference>
<dbReference type="EMBL" id="CAUJNA010000014">
    <property type="protein sequence ID" value="CAJ1370382.1"/>
    <property type="molecule type" value="Genomic_DNA"/>
</dbReference>
<dbReference type="InterPro" id="IPR029058">
    <property type="entry name" value="AB_hydrolase_fold"/>
</dbReference>
<gene>
    <name evidence="4" type="ORF">EVOR1521_LOCUS957</name>
</gene>
<evidence type="ECO:0000313" key="5">
    <source>
        <dbReference type="Proteomes" id="UP001178507"/>
    </source>
</evidence>
<keyword evidence="5" id="KW-1185">Reference proteome</keyword>
<sequence length="356" mass="39460">MIQLRWLAAGLAALLLLCYSLRSARPLEALPLEVLGPKLQSQAAAALRACEQPLPDSDCTSENQPDPPFAAPTPGARARLRFDDTMEYQLFLPASWSQRSSEKYPVVVFLHGAGDGKFSVMNSQSLPRLLSRNQSTCFDDRECWCLDSEYQRATAMKEASGSEAFLAEEEDLWSPMASCDFAQRFEAIAVMPQGWTLTRSPGGWDSERLGKVEALTRFVLRQYSGDPARVSLTGQSAGGGGAWRFAATRPRLWATVSVVCAPTSPAVAERLEGLPIWVIGWTGDGEMGSDEVVKALKRRRSGATRYTRYTKAPPPPDPLYRDMVGHGSYDLIYRDPRLWQWALAHSRPSAAQEWQK</sequence>
<protein>
    <submittedName>
        <fullName evidence="4">Uncharacterized protein</fullName>
    </submittedName>
</protein>
<organism evidence="4 5">
    <name type="scientific">Effrenium voratum</name>
    <dbReference type="NCBI Taxonomy" id="2562239"/>
    <lineage>
        <taxon>Eukaryota</taxon>
        <taxon>Sar</taxon>
        <taxon>Alveolata</taxon>
        <taxon>Dinophyceae</taxon>
        <taxon>Suessiales</taxon>
        <taxon>Symbiodiniaceae</taxon>
        <taxon>Effrenium</taxon>
    </lineage>
</organism>
<keyword evidence="1 3" id="KW-0732">Signal</keyword>
<evidence type="ECO:0000313" key="4">
    <source>
        <dbReference type="EMBL" id="CAJ1370382.1"/>
    </source>
</evidence>
<feature type="region of interest" description="Disordered" evidence="2">
    <location>
        <begin position="55"/>
        <end position="75"/>
    </location>
</feature>
<evidence type="ECO:0000256" key="2">
    <source>
        <dbReference type="SAM" id="MobiDB-lite"/>
    </source>
</evidence>
<dbReference type="AlphaFoldDB" id="A0AA36MKA4"/>
<dbReference type="PANTHER" id="PTHR43037:SF1">
    <property type="entry name" value="BLL1128 PROTEIN"/>
    <property type="match status" value="1"/>
</dbReference>
<comment type="caution">
    <text evidence="4">The sequence shown here is derived from an EMBL/GenBank/DDBJ whole genome shotgun (WGS) entry which is preliminary data.</text>
</comment>
<accession>A0AA36MKA4</accession>
<dbReference type="SUPFAM" id="SSF53474">
    <property type="entry name" value="alpha/beta-Hydrolases"/>
    <property type="match status" value="1"/>
</dbReference>
<dbReference type="Gene3D" id="3.40.50.1820">
    <property type="entry name" value="alpha/beta hydrolase"/>
    <property type="match status" value="1"/>
</dbReference>
<dbReference type="Proteomes" id="UP001178507">
    <property type="component" value="Unassembled WGS sequence"/>
</dbReference>
<dbReference type="PANTHER" id="PTHR43037">
    <property type="entry name" value="UNNAMED PRODUCT-RELATED"/>
    <property type="match status" value="1"/>
</dbReference>
<proteinExistence type="predicted"/>
<name>A0AA36MKA4_9DINO</name>
<feature type="signal peptide" evidence="3">
    <location>
        <begin position="1"/>
        <end position="24"/>
    </location>
</feature>
<evidence type="ECO:0000256" key="1">
    <source>
        <dbReference type="ARBA" id="ARBA00022729"/>
    </source>
</evidence>
<reference evidence="4" key="1">
    <citation type="submission" date="2023-08" db="EMBL/GenBank/DDBJ databases">
        <authorList>
            <person name="Chen Y."/>
            <person name="Shah S."/>
            <person name="Dougan E. K."/>
            <person name="Thang M."/>
            <person name="Chan C."/>
        </authorList>
    </citation>
    <scope>NUCLEOTIDE SEQUENCE</scope>
</reference>
<evidence type="ECO:0000256" key="3">
    <source>
        <dbReference type="SAM" id="SignalP"/>
    </source>
</evidence>